<evidence type="ECO:0000313" key="3">
    <source>
        <dbReference type="Proteomes" id="UP000011116"/>
    </source>
</evidence>
<dbReference type="Pfam" id="PF00078">
    <property type="entry name" value="RVT_1"/>
    <property type="match status" value="1"/>
</dbReference>
<dbReference type="EnsemblPlants" id="HORVU.MOREX.r3.2HG0123300.1">
    <property type="protein sequence ID" value="HORVU.MOREX.r3.2HG0123300.1"/>
    <property type="gene ID" value="HORVU.MOREX.r3.2HG0123300"/>
</dbReference>
<dbReference type="PROSITE" id="PS50878">
    <property type="entry name" value="RT_POL"/>
    <property type="match status" value="1"/>
</dbReference>
<evidence type="ECO:0000259" key="1">
    <source>
        <dbReference type="PROSITE" id="PS50878"/>
    </source>
</evidence>
<sequence length="712" mass="80646">MPMFHEFYIGTLDMSRINYGIIALIPKVVGASDIRQFRPITVINVLARIFAKVCATRLSPVAERIAHPLQSAFLKGWRIHDGILALHEIVHEVASKEVKGVFLKLHFQKAYDRLDWSFLRMVMQCRGFDERWCSWIMQFVRSGSTTININGEVGPFFQASRGVKQGDPISPRLFNFATDALAGILDKANLTGHIQGVVGHLISGGGVSHLQYADDTMIMVTGSDSDIVNLKFLLLCFEEMSGFKINFDKSEVVVLGYFEAEQHRIADNFNYKPAVFPISYLGMPLAESRILVSGFDPLVGRVASRAEPWCGRFTSKEASVHNAFDKELARFFWHSGDGRPRYHMVKWADICLPKDRGGLGIPASRRMNVALMLRWVYWILQGDGGLWLQLIEAKYLRGRPLLACSLTTRSQFWKSIQGIKNDIRLGLRISVGDGAETQFWLDPWMDVEPIRLCFPRVFASCDDLAVLVSASALEDGWQVAFRRPLGPAEVQEWELLQEVVPLPASSARDSVSWSLSPSGEFSVSSAYLALCRMPVLPWISPLWKAPLPLKIKIFVWQLLRDRLPSGTEVLKRHGPGNGFCPLCHVPETGSHIMFSCVAAQALWCFVREALGPEWEASDLADFLQVQDTQVGHKRRLFSLVFAAIMWTLWTTRNKMVIERVFQQRASDSFFRFLAFLQHWHPLVRTRDRGRLQRYLDTLMAATWRLSAPPDAS</sequence>
<dbReference type="InterPro" id="IPR043502">
    <property type="entry name" value="DNA/RNA_pol_sf"/>
</dbReference>
<dbReference type="Pfam" id="PF13966">
    <property type="entry name" value="zf-RVT"/>
    <property type="match status" value="1"/>
</dbReference>
<dbReference type="AlphaFoldDB" id="A0A8I6XDT6"/>
<dbReference type="PANTHER" id="PTHR33116">
    <property type="entry name" value="REVERSE TRANSCRIPTASE ZINC-BINDING DOMAIN-CONTAINING PROTEIN-RELATED-RELATED"/>
    <property type="match status" value="1"/>
</dbReference>
<proteinExistence type="predicted"/>
<dbReference type="PANTHER" id="PTHR33116:SF87">
    <property type="entry name" value="OS01G0158850 PROTEIN"/>
    <property type="match status" value="1"/>
</dbReference>
<name>A0A8I6XDT6_HORVV</name>
<organism evidence="2 3">
    <name type="scientific">Hordeum vulgare subsp. vulgare</name>
    <name type="common">Domesticated barley</name>
    <dbReference type="NCBI Taxonomy" id="112509"/>
    <lineage>
        <taxon>Eukaryota</taxon>
        <taxon>Viridiplantae</taxon>
        <taxon>Streptophyta</taxon>
        <taxon>Embryophyta</taxon>
        <taxon>Tracheophyta</taxon>
        <taxon>Spermatophyta</taxon>
        <taxon>Magnoliopsida</taxon>
        <taxon>Liliopsida</taxon>
        <taxon>Poales</taxon>
        <taxon>Poaceae</taxon>
        <taxon>BOP clade</taxon>
        <taxon>Pooideae</taxon>
        <taxon>Triticodae</taxon>
        <taxon>Triticeae</taxon>
        <taxon>Hordeinae</taxon>
        <taxon>Hordeum</taxon>
    </lineage>
</organism>
<dbReference type="InterPro" id="IPR000477">
    <property type="entry name" value="RT_dom"/>
</dbReference>
<dbReference type="CDD" id="cd01650">
    <property type="entry name" value="RT_nLTR_like"/>
    <property type="match status" value="1"/>
</dbReference>
<feature type="domain" description="Reverse transcriptase" evidence="1">
    <location>
        <begin position="6"/>
        <end position="285"/>
    </location>
</feature>
<dbReference type="InterPro" id="IPR026960">
    <property type="entry name" value="RVT-Znf"/>
</dbReference>
<evidence type="ECO:0000313" key="2">
    <source>
        <dbReference type="EnsemblPlants" id="HORVU.MOREX.r3.2HG0123300.1"/>
    </source>
</evidence>
<reference evidence="2" key="2">
    <citation type="submission" date="2020-10" db="EMBL/GenBank/DDBJ databases">
        <authorList>
            <person name="Scholz U."/>
            <person name="Mascher M."/>
            <person name="Fiebig A."/>
        </authorList>
    </citation>
    <scope>NUCLEOTIDE SEQUENCE [LARGE SCALE GENOMIC DNA]</scope>
    <source>
        <strain evidence="2">cv. Morex</strain>
    </source>
</reference>
<reference evidence="2" key="3">
    <citation type="submission" date="2022-01" db="UniProtKB">
        <authorList>
            <consortium name="EnsemblPlants"/>
        </authorList>
    </citation>
    <scope>IDENTIFICATION</scope>
    <source>
        <strain evidence="2">subsp. vulgare</strain>
    </source>
</reference>
<protein>
    <recommendedName>
        <fullName evidence="1">Reverse transcriptase domain-containing protein</fullName>
    </recommendedName>
</protein>
<dbReference type="SUPFAM" id="SSF56672">
    <property type="entry name" value="DNA/RNA polymerases"/>
    <property type="match status" value="1"/>
</dbReference>
<dbReference type="Gramene" id="HORVU.MOREX.r3.2HG0123300.1">
    <property type="protein sequence ID" value="HORVU.MOREX.r3.2HG0123300.1"/>
    <property type="gene ID" value="HORVU.MOREX.r3.2HG0123300"/>
</dbReference>
<dbReference type="Proteomes" id="UP000011116">
    <property type="component" value="Chromosome 2H"/>
</dbReference>
<keyword evidence="3" id="KW-1185">Reference proteome</keyword>
<reference evidence="3" key="1">
    <citation type="journal article" date="2012" name="Nature">
        <title>A physical, genetic and functional sequence assembly of the barley genome.</title>
        <authorList>
            <consortium name="The International Barley Genome Sequencing Consortium"/>
            <person name="Mayer K.F."/>
            <person name="Waugh R."/>
            <person name="Brown J.W."/>
            <person name="Schulman A."/>
            <person name="Langridge P."/>
            <person name="Platzer M."/>
            <person name="Fincher G.B."/>
            <person name="Muehlbauer G.J."/>
            <person name="Sato K."/>
            <person name="Close T.J."/>
            <person name="Wise R.P."/>
            <person name="Stein N."/>
        </authorList>
    </citation>
    <scope>NUCLEOTIDE SEQUENCE [LARGE SCALE GENOMIC DNA]</scope>
    <source>
        <strain evidence="3">cv. Morex</strain>
    </source>
</reference>
<accession>A0A8I6XDT6</accession>